<dbReference type="CDD" id="cd01949">
    <property type="entry name" value="GGDEF"/>
    <property type="match status" value="1"/>
</dbReference>
<dbReference type="FunFam" id="3.30.70.270:FF:000001">
    <property type="entry name" value="Diguanylate cyclase domain protein"/>
    <property type="match status" value="1"/>
</dbReference>
<feature type="domain" description="GGDEF" evidence="6">
    <location>
        <begin position="168"/>
        <end position="306"/>
    </location>
</feature>
<dbReference type="NCBIfam" id="TIGR00254">
    <property type="entry name" value="GGDEF"/>
    <property type="match status" value="1"/>
</dbReference>
<evidence type="ECO:0000313" key="7">
    <source>
        <dbReference type="EMBL" id="RDL46154.1"/>
    </source>
</evidence>
<dbReference type="GO" id="GO:1902201">
    <property type="term" value="P:negative regulation of bacterial-type flagellum-dependent cell motility"/>
    <property type="evidence" value="ECO:0007669"/>
    <property type="project" value="TreeGrafter"/>
</dbReference>
<dbReference type="PANTHER" id="PTHR45138:SF9">
    <property type="entry name" value="DIGUANYLATE CYCLASE DGCM-RELATED"/>
    <property type="match status" value="1"/>
</dbReference>
<dbReference type="SMART" id="SM00267">
    <property type="entry name" value="GGDEF"/>
    <property type="match status" value="1"/>
</dbReference>
<evidence type="ECO:0000256" key="2">
    <source>
        <dbReference type="ARBA" id="ARBA00012528"/>
    </source>
</evidence>
<evidence type="ECO:0000256" key="3">
    <source>
        <dbReference type="ARBA" id="ARBA00034247"/>
    </source>
</evidence>
<proteinExistence type="predicted"/>
<feature type="domain" description="Response regulatory" evidence="5">
    <location>
        <begin position="10"/>
        <end position="125"/>
    </location>
</feature>
<dbReference type="SMART" id="SM00448">
    <property type="entry name" value="REC"/>
    <property type="match status" value="1"/>
</dbReference>
<dbReference type="InterPro" id="IPR050469">
    <property type="entry name" value="Diguanylate_Cyclase"/>
</dbReference>
<evidence type="ECO:0000256" key="4">
    <source>
        <dbReference type="PROSITE-ProRule" id="PRU00169"/>
    </source>
</evidence>
<feature type="modified residue" description="4-aspartylphosphate" evidence="4">
    <location>
        <position position="58"/>
    </location>
</feature>
<organism evidence="7 8">
    <name type="scientific">Marinomonas piezotolerans</name>
    <dbReference type="NCBI Taxonomy" id="2213058"/>
    <lineage>
        <taxon>Bacteria</taxon>
        <taxon>Pseudomonadati</taxon>
        <taxon>Pseudomonadota</taxon>
        <taxon>Gammaproteobacteria</taxon>
        <taxon>Oceanospirillales</taxon>
        <taxon>Oceanospirillaceae</taxon>
        <taxon>Marinomonas</taxon>
    </lineage>
</organism>
<protein>
    <recommendedName>
        <fullName evidence="2">diguanylate cyclase</fullName>
        <ecNumber evidence="2">2.7.7.65</ecNumber>
    </recommendedName>
</protein>
<dbReference type="PANTHER" id="PTHR45138">
    <property type="entry name" value="REGULATORY COMPONENTS OF SENSORY TRANSDUCTION SYSTEM"/>
    <property type="match status" value="1"/>
</dbReference>
<dbReference type="GO" id="GO:0000160">
    <property type="term" value="P:phosphorelay signal transduction system"/>
    <property type="evidence" value="ECO:0007669"/>
    <property type="project" value="InterPro"/>
</dbReference>
<dbReference type="GO" id="GO:0052621">
    <property type="term" value="F:diguanylate cyclase activity"/>
    <property type="evidence" value="ECO:0007669"/>
    <property type="project" value="UniProtKB-EC"/>
</dbReference>
<dbReference type="InterPro" id="IPR011006">
    <property type="entry name" value="CheY-like_superfamily"/>
</dbReference>
<comment type="catalytic activity">
    <reaction evidence="3">
        <text>2 GTP = 3',3'-c-di-GMP + 2 diphosphate</text>
        <dbReference type="Rhea" id="RHEA:24898"/>
        <dbReference type="ChEBI" id="CHEBI:33019"/>
        <dbReference type="ChEBI" id="CHEBI:37565"/>
        <dbReference type="ChEBI" id="CHEBI:58805"/>
        <dbReference type="EC" id="2.7.7.65"/>
    </reaction>
</comment>
<evidence type="ECO:0000256" key="1">
    <source>
        <dbReference type="ARBA" id="ARBA00001946"/>
    </source>
</evidence>
<dbReference type="EC" id="2.7.7.65" evidence="2"/>
<evidence type="ECO:0000259" key="5">
    <source>
        <dbReference type="PROSITE" id="PS50110"/>
    </source>
</evidence>
<dbReference type="Gene3D" id="3.40.50.2300">
    <property type="match status" value="1"/>
</dbReference>
<dbReference type="GO" id="GO:0005886">
    <property type="term" value="C:plasma membrane"/>
    <property type="evidence" value="ECO:0007669"/>
    <property type="project" value="TreeGrafter"/>
</dbReference>
<name>A0A370UEG5_9GAMM</name>
<dbReference type="InterPro" id="IPR043128">
    <property type="entry name" value="Rev_trsase/Diguanyl_cyclase"/>
</dbReference>
<comment type="cofactor">
    <cofactor evidence="1">
        <name>Mg(2+)</name>
        <dbReference type="ChEBI" id="CHEBI:18420"/>
    </cofactor>
</comment>
<dbReference type="InterPro" id="IPR000160">
    <property type="entry name" value="GGDEF_dom"/>
</dbReference>
<gene>
    <name evidence="7" type="ORF">DN730_03695</name>
</gene>
<dbReference type="Proteomes" id="UP000254326">
    <property type="component" value="Unassembled WGS sequence"/>
</dbReference>
<evidence type="ECO:0000313" key="8">
    <source>
        <dbReference type="Proteomes" id="UP000254326"/>
    </source>
</evidence>
<dbReference type="PROSITE" id="PS50887">
    <property type="entry name" value="GGDEF"/>
    <property type="match status" value="1"/>
</dbReference>
<dbReference type="RefSeq" id="WP_115466740.1">
    <property type="nucleotide sequence ID" value="NZ_QKRA01000001.1"/>
</dbReference>
<dbReference type="EMBL" id="QKRA01000001">
    <property type="protein sequence ID" value="RDL46154.1"/>
    <property type="molecule type" value="Genomic_DNA"/>
</dbReference>
<dbReference type="SUPFAM" id="SSF52172">
    <property type="entry name" value="CheY-like"/>
    <property type="match status" value="1"/>
</dbReference>
<dbReference type="InterPro" id="IPR001789">
    <property type="entry name" value="Sig_transdc_resp-reg_receiver"/>
</dbReference>
<comment type="caution">
    <text evidence="7">The sequence shown here is derived from an EMBL/GenBank/DDBJ whole genome shotgun (WGS) entry which is preliminary data.</text>
</comment>
<accession>A0A370UEG5</accession>
<reference evidence="7 8" key="1">
    <citation type="submission" date="2018-06" db="EMBL/GenBank/DDBJ databases">
        <title>Marinomonas sp. YLB-05 draft genome sequence.</title>
        <authorList>
            <person name="Yu L."/>
            <person name="Tang X."/>
        </authorList>
    </citation>
    <scope>NUCLEOTIDE SEQUENCE [LARGE SCALE GENOMIC DNA]</scope>
    <source>
        <strain evidence="7 8">YLB-05</strain>
    </source>
</reference>
<keyword evidence="8" id="KW-1185">Reference proteome</keyword>
<dbReference type="Pfam" id="PF00990">
    <property type="entry name" value="GGDEF"/>
    <property type="match status" value="1"/>
</dbReference>
<dbReference type="Gene3D" id="3.30.70.270">
    <property type="match status" value="1"/>
</dbReference>
<dbReference type="OrthoDB" id="9812260at2"/>
<dbReference type="PROSITE" id="PS50110">
    <property type="entry name" value="RESPONSE_REGULATORY"/>
    <property type="match status" value="1"/>
</dbReference>
<dbReference type="GO" id="GO:0043709">
    <property type="term" value="P:cell adhesion involved in single-species biofilm formation"/>
    <property type="evidence" value="ECO:0007669"/>
    <property type="project" value="TreeGrafter"/>
</dbReference>
<sequence length="308" mass="34320">MEYFNLANANILVVDDQVTNLQIINEVLKEHYNVFVARSGEAALAHCYKNPPDIILLDVNMPGLSGLDVCQTLKRDPLYQAIPIIFITALQGAQDENACWDSGAVDFVRKPINEATLLNRVKAHLTLKFQADALRRSALLDGLTNVYNRRYFEQQIEVEWQRCFQHNVPFAVVMLDVDHFKSYNDSYGHLMGDDCLKAIAQTLNECVPNERSFLARYGGEEFVMVLVGLSESKVQQLTELCMSSVRALGIPHGADGAKDTVTLSIGCCLSIQNGASSILSEMIANADKYLYQAKERGRDRAVVDALVQ</sequence>
<dbReference type="SUPFAM" id="SSF55073">
    <property type="entry name" value="Nucleotide cyclase"/>
    <property type="match status" value="1"/>
</dbReference>
<keyword evidence="4" id="KW-0597">Phosphoprotein</keyword>
<dbReference type="AlphaFoldDB" id="A0A370UEG5"/>
<dbReference type="Pfam" id="PF00072">
    <property type="entry name" value="Response_reg"/>
    <property type="match status" value="1"/>
</dbReference>
<evidence type="ECO:0000259" key="6">
    <source>
        <dbReference type="PROSITE" id="PS50887"/>
    </source>
</evidence>
<dbReference type="InterPro" id="IPR029787">
    <property type="entry name" value="Nucleotide_cyclase"/>
</dbReference>